<feature type="non-terminal residue" evidence="1">
    <location>
        <position position="1"/>
    </location>
</feature>
<protein>
    <submittedName>
        <fullName evidence="1">Uncharacterized protein</fullName>
    </submittedName>
</protein>
<name>A0A4Y2UGX8_ARAVE</name>
<accession>A0A4Y2UGX8</accession>
<organism evidence="1 2">
    <name type="scientific">Araneus ventricosus</name>
    <name type="common">Orbweaver spider</name>
    <name type="synonym">Epeira ventricosa</name>
    <dbReference type="NCBI Taxonomy" id="182803"/>
    <lineage>
        <taxon>Eukaryota</taxon>
        <taxon>Metazoa</taxon>
        <taxon>Ecdysozoa</taxon>
        <taxon>Arthropoda</taxon>
        <taxon>Chelicerata</taxon>
        <taxon>Arachnida</taxon>
        <taxon>Araneae</taxon>
        <taxon>Araneomorphae</taxon>
        <taxon>Entelegynae</taxon>
        <taxon>Araneoidea</taxon>
        <taxon>Araneidae</taxon>
        <taxon>Araneus</taxon>
    </lineage>
</organism>
<evidence type="ECO:0000313" key="2">
    <source>
        <dbReference type="Proteomes" id="UP000499080"/>
    </source>
</evidence>
<reference evidence="1 2" key="1">
    <citation type="journal article" date="2019" name="Sci. Rep.">
        <title>Orb-weaving spider Araneus ventricosus genome elucidates the spidroin gene catalogue.</title>
        <authorList>
            <person name="Kono N."/>
            <person name="Nakamura H."/>
            <person name="Ohtoshi R."/>
            <person name="Moran D.A.P."/>
            <person name="Shinohara A."/>
            <person name="Yoshida Y."/>
            <person name="Fujiwara M."/>
            <person name="Mori M."/>
            <person name="Tomita M."/>
            <person name="Arakawa K."/>
        </authorList>
    </citation>
    <scope>NUCLEOTIDE SEQUENCE [LARGE SCALE GENOMIC DNA]</scope>
</reference>
<gene>
    <name evidence="1" type="ORF">AVEN_205363_1</name>
</gene>
<sequence length="76" mass="8441">KGNVSSCYIQAPFCRNTRAILGINMVVLSHGQKKNDTQASTYSQIFRALPAERHLAPTNLARSKPAYTMFLRSDAI</sequence>
<evidence type="ECO:0000313" key="1">
    <source>
        <dbReference type="EMBL" id="GBO10807.1"/>
    </source>
</evidence>
<dbReference type="Proteomes" id="UP000499080">
    <property type="component" value="Unassembled WGS sequence"/>
</dbReference>
<keyword evidence="2" id="KW-1185">Reference proteome</keyword>
<comment type="caution">
    <text evidence="1">The sequence shown here is derived from an EMBL/GenBank/DDBJ whole genome shotgun (WGS) entry which is preliminary data.</text>
</comment>
<proteinExistence type="predicted"/>
<dbReference type="AlphaFoldDB" id="A0A4Y2UGX8"/>
<dbReference type="EMBL" id="BGPR01035810">
    <property type="protein sequence ID" value="GBO10807.1"/>
    <property type="molecule type" value="Genomic_DNA"/>
</dbReference>